<evidence type="ECO:0000256" key="2">
    <source>
        <dbReference type="ARBA" id="ARBA00022448"/>
    </source>
</evidence>
<dbReference type="EMBL" id="JBDIVE010000004">
    <property type="protein sequence ID" value="MEN3068803.1"/>
    <property type="molecule type" value="Genomic_DNA"/>
</dbReference>
<evidence type="ECO:0000256" key="4">
    <source>
        <dbReference type="ARBA" id="ARBA00022692"/>
    </source>
</evidence>
<feature type="domain" description="ABC transmembrane type-1" evidence="8">
    <location>
        <begin position="95"/>
        <end position="303"/>
    </location>
</feature>
<dbReference type="InterPro" id="IPR035906">
    <property type="entry name" value="MetI-like_sf"/>
</dbReference>
<evidence type="ECO:0000256" key="3">
    <source>
        <dbReference type="ARBA" id="ARBA00022475"/>
    </source>
</evidence>
<sequence length="313" mass="33290">MFTYFLKRLAFALPIALAVSALCFSLVYLAPGDPLSAVLPSDASQEMIEKVKASYGLDKPIVVQYAIWLGHALQGDLGQSISTGRAVASEIGAAIGNSLMLALLASSIGFTLGAALGVLAGYTHGSKLDRLLSAIAISGVSIPHYWLGIVLVAIFSVKLNMLPAMGAGSSELWNWERLSYMILPAITLAAIPTGIVMRSVRALVADTLNREFVTGLVAKGMGRRAVFRHLVKNIAPTALAVIGVQLGYLMAGSILVETVFSWPGTGLLLNNAIQQRDIPLLQGTILVLAMFFVGLNLLVDMLQPLFDPRISRS</sequence>
<dbReference type="Gene3D" id="1.10.3720.10">
    <property type="entry name" value="MetI-like"/>
    <property type="match status" value="1"/>
</dbReference>
<reference evidence="9 10" key="1">
    <citation type="journal article" date="2018" name="Int. J. Syst. Evol. Microbiol.">
        <title>Uliginosibacterium sediminicola sp. nov., isolated from freshwater sediment.</title>
        <authorList>
            <person name="Hwang W.M."/>
            <person name="Kim S.M."/>
            <person name="Kang K."/>
            <person name="Ahn T.Y."/>
        </authorList>
    </citation>
    <scope>NUCLEOTIDE SEQUENCE [LARGE SCALE GENOMIC DNA]</scope>
    <source>
        <strain evidence="9 10">M1-21</strain>
    </source>
</reference>
<evidence type="ECO:0000256" key="5">
    <source>
        <dbReference type="ARBA" id="ARBA00022989"/>
    </source>
</evidence>
<evidence type="ECO:0000313" key="9">
    <source>
        <dbReference type="EMBL" id="MEN3068803.1"/>
    </source>
</evidence>
<feature type="transmembrane region" description="Helical" evidence="7">
    <location>
        <begin position="131"/>
        <end position="157"/>
    </location>
</feature>
<dbReference type="SUPFAM" id="SSF161098">
    <property type="entry name" value="MetI-like"/>
    <property type="match status" value="1"/>
</dbReference>
<keyword evidence="3" id="KW-1003">Cell membrane</keyword>
<dbReference type="PROSITE" id="PS50928">
    <property type="entry name" value="ABC_TM1"/>
    <property type="match status" value="1"/>
</dbReference>
<organism evidence="9 10">
    <name type="scientific">Uliginosibacterium sediminicola</name>
    <dbReference type="NCBI Taxonomy" id="2024550"/>
    <lineage>
        <taxon>Bacteria</taxon>
        <taxon>Pseudomonadati</taxon>
        <taxon>Pseudomonadota</taxon>
        <taxon>Betaproteobacteria</taxon>
        <taxon>Rhodocyclales</taxon>
        <taxon>Zoogloeaceae</taxon>
        <taxon>Uliginosibacterium</taxon>
    </lineage>
</organism>
<evidence type="ECO:0000256" key="7">
    <source>
        <dbReference type="RuleBase" id="RU363032"/>
    </source>
</evidence>
<feature type="transmembrane region" description="Helical" evidence="7">
    <location>
        <begin position="99"/>
        <end position="119"/>
    </location>
</feature>
<dbReference type="InterPro" id="IPR045621">
    <property type="entry name" value="BPD_transp_1_N"/>
</dbReference>
<comment type="caution">
    <text evidence="9">The sequence shown here is derived from an EMBL/GenBank/DDBJ whole genome shotgun (WGS) entry which is preliminary data.</text>
</comment>
<evidence type="ECO:0000256" key="6">
    <source>
        <dbReference type="ARBA" id="ARBA00023136"/>
    </source>
</evidence>
<comment type="subcellular location">
    <subcellularLocation>
        <location evidence="1 7">Cell membrane</location>
        <topology evidence="1 7">Multi-pass membrane protein</topology>
    </subcellularLocation>
</comment>
<dbReference type="PANTHER" id="PTHR43163">
    <property type="entry name" value="DIPEPTIDE TRANSPORT SYSTEM PERMEASE PROTEIN DPPB-RELATED"/>
    <property type="match status" value="1"/>
</dbReference>
<name>A0ABU9YYN4_9RHOO</name>
<keyword evidence="4 7" id="KW-0812">Transmembrane</keyword>
<dbReference type="CDD" id="cd06261">
    <property type="entry name" value="TM_PBP2"/>
    <property type="match status" value="1"/>
</dbReference>
<feature type="transmembrane region" description="Helical" evidence="7">
    <location>
        <begin position="177"/>
        <end position="197"/>
    </location>
</feature>
<comment type="similarity">
    <text evidence="7">Belongs to the binding-protein-dependent transport system permease family.</text>
</comment>
<keyword evidence="2 7" id="KW-0813">Transport</keyword>
<feature type="transmembrane region" description="Helical" evidence="7">
    <location>
        <begin position="280"/>
        <end position="299"/>
    </location>
</feature>
<dbReference type="InterPro" id="IPR000515">
    <property type="entry name" value="MetI-like"/>
</dbReference>
<keyword evidence="5 7" id="KW-1133">Transmembrane helix</keyword>
<gene>
    <name evidence="9" type="ORF">ABDB84_09955</name>
</gene>
<protein>
    <submittedName>
        <fullName evidence="9">ABC transporter permease</fullName>
    </submittedName>
</protein>
<evidence type="ECO:0000256" key="1">
    <source>
        <dbReference type="ARBA" id="ARBA00004651"/>
    </source>
</evidence>
<dbReference type="Pfam" id="PF00528">
    <property type="entry name" value="BPD_transp_1"/>
    <property type="match status" value="1"/>
</dbReference>
<evidence type="ECO:0000259" key="8">
    <source>
        <dbReference type="PROSITE" id="PS50928"/>
    </source>
</evidence>
<dbReference type="Pfam" id="PF19300">
    <property type="entry name" value="BPD_transp_1_N"/>
    <property type="match status" value="1"/>
</dbReference>
<feature type="transmembrane region" description="Helical" evidence="7">
    <location>
        <begin position="238"/>
        <end position="260"/>
    </location>
</feature>
<keyword evidence="10" id="KW-1185">Reference proteome</keyword>
<dbReference type="Proteomes" id="UP001410394">
    <property type="component" value="Unassembled WGS sequence"/>
</dbReference>
<dbReference type="PANTHER" id="PTHR43163:SF6">
    <property type="entry name" value="DIPEPTIDE TRANSPORT SYSTEM PERMEASE PROTEIN DPPB-RELATED"/>
    <property type="match status" value="1"/>
</dbReference>
<evidence type="ECO:0000313" key="10">
    <source>
        <dbReference type="Proteomes" id="UP001410394"/>
    </source>
</evidence>
<proteinExistence type="inferred from homology"/>
<accession>A0ABU9YYN4</accession>
<keyword evidence="6 7" id="KW-0472">Membrane</keyword>
<dbReference type="RefSeq" id="WP_345919572.1">
    <property type="nucleotide sequence ID" value="NZ_JBDIVE010000004.1"/>
</dbReference>